<gene>
    <name evidence="1" type="ORF">KFK09_024726</name>
</gene>
<dbReference type="Proteomes" id="UP000829196">
    <property type="component" value="Unassembled WGS sequence"/>
</dbReference>
<comment type="caution">
    <text evidence="1">The sequence shown here is derived from an EMBL/GenBank/DDBJ whole genome shotgun (WGS) entry which is preliminary data.</text>
</comment>
<name>A0A8T3AK20_DENNO</name>
<accession>A0A8T3AK20</accession>
<dbReference type="EMBL" id="JAGYWB010000017">
    <property type="protein sequence ID" value="KAI0494585.1"/>
    <property type="molecule type" value="Genomic_DNA"/>
</dbReference>
<organism evidence="1 2">
    <name type="scientific">Dendrobium nobile</name>
    <name type="common">Orchid</name>
    <dbReference type="NCBI Taxonomy" id="94219"/>
    <lineage>
        <taxon>Eukaryota</taxon>
        <taxon>Viridiplantae</taxon>
        <taxon>Streptophyta</taxon>
        <taxon>Embryophyta</taxon>
        <taxon>Tracheophyta</taxon>
        <taxon>Spermatophyta</taxon>
        <taxon>Magnoliopsida</taxon>
        <taxon>Liliopsida</taxon>
        <taxon>Asparagales</taxon>
        <taxon>Orchidaceae</taxon>
        <taxon>Epidendroideae</taxon>
        <taxon>Malaxideae</taxon>
        <taxon>Dendrobiinae</taxon>
        <taxon>Dendrobium</taxon>
    </lineage>
</organism>
<protein>
    <submittedName>
        <fullName evidence="1">Uncharacterized protein</fullName>
    </submittedName>
</protein>
<evidence type="ECO:0000313" key="1">
    <source>
        <dbReference type="EMBL" id="KAI0494585.1"/>
    </source>
</evidence>
<dbReference type="AlphaFoldDB" id="A0A8T3AK20"/>
<sequence>MMSTHSSFSSQQLISSLHFLLATNINTVAVADLDTSSQVCLDISSQQFI</sequence>
<proteinExistence type="predicted"/>
<evidence type="ECO:0000313" key="2">
    <source>
        <dbReference type="Proteomes" id="UP000829196"/>
    </source>
</evidence>
<keyword evidence="2" id="KW-1185">Reference proteome</keyword>
<reference evidence="1" key="1">
    <citation type="journal article" date="2022" name="Front. Genet.">
        <title>Chromosome-Scale Assembly of the Dendrobium nobile Genome Provides Insights Into the Molecular Mechanism of the Biosynthesis of the Medicinal Active Ingredient of Dendrobium.</title>
        <authorList>
            <person name="Xu Q."/>
            <person name="Niu S.-C."/>
            <person name="Li K.-L."/>
            <person name="Zheng P.-J."/>
            <person name="Zhang X.-J."/>
            <person name="Jia Y."/>
            <person name="Liu Y."/>
            <person name="Niu Y.-X."/>
            <person name="Yu L.-H."/>
            <person name="Chen D.-F."/>
            <person name="Zhang G.-Q."/>
        </authorList>
    </citation>
    <scope>NUCLEOTIDE SEQUENCE</scope>
    <source>
        <tissue evidence="1">Leaf</tissue>
    </source>
</reference>